<proteinExistence type="predicted"/>
<dbReference type="Proteomes" id="UP000093173">
    <property type="component" value="Unassembled WGS sequence"/>
</dbReference>
<gene>
    <name evidence="1" type="ORF">A6E14_13065</name>
</gene>
<reference evidence="2" key="1">
    <citation type="submission" date="2016-06" db="EMBL/GenBank/DDBJ databases">
        <authorList>
            <person name="Hehemann J.-H."/>
            <person name="Arevalo P."/>
            <person name="Datta M.S."/>
            <person name="Polz M.F."/>
        </authorList>
    </citation>
    <scope>NUCLEOTIDE SEQUENCE [LARGE SCALE GENOMIC DNA]</scope>
    <source>
        <strain evidence="2">9CSC122</strain>
    </source>
</reference>
<dbReference type="CDD" id="cd00552">
    <property type="entry name" value="RaiA"/>
    <property type="match status" value="1"/>
</dbReference>
<evidence type="ECO:0000313" key="1">
    <source>
        <dbReference type="EMBL" id="OCH74306.1"/>
    </source>
</evidence>
<evidence type="ECO:0000313" key="2">
    <source>
        <dbReference type="Proteomes" id="UP000093173"/>
    </source>
</evidence>
<name>A0A1B9QWX1_9VIBR</name>
<protein>
    <submittedName>
        <fullName evidence="1">Ribosomal subunit interface protein</fullName>
    </submittedName>
</protein>
<feature type="non-terminal residue" evidence="1">
    <location>
        <position position="54"/>
    </location>
</feature>
<dbReference type="Pfam" id="PF02482">
    <property type="entry name" value="Ribosomal_S30AE"/>
    <property type="match status" value="1"/>
</dbReference>
<sequence>MQININAHHVDLTDSMQDYVNTKFQKLERFFDHINNVHVVLKVEKVSQIAEATL</sequence>
<dbReference type="Gene3D" id="3.30.160.100">
    <property type="entry name" value="Ribosome hibernation promotion factor-like"/>
    <property type="match status" value="1"/>
</dbReference>
<dbReference type="NCBIfam" id="TIGR00741">
    <property type="entry name" value="yfiA"/>
    <property type="match status" value="1"/>
</dbReference>
<comment type="caution">
    <text evidence="1">The sequence shown here is derived from an EMBL/GenBank/DDBJ whole genome shotgun (WGS) entry which is preliminary data.</text>
</comment>
<dbReference type="InterPro" id="IPR003489">
    <property type="entry name" value="RHF/RaiA"/>
</dbReference>
<keyword evidence="2" id="KW-1185">Reference proteome</keyword>
<dbReference type="InterPro" id="IPR036567">
    <property type="entry name" value="RHF-like"/>
</dbReference>
<dbReference type="EMBL" id="MAJZ01000674">
    <property type="protein sequence ID" value="OCH74306.1"/>
    <property type="molecule type" value="Genomic_DNA"/>
</dbReference>
<dbReference type="SUPFAM" id="SSF69754">
    <property type="entry name" value="Ribosome binding protein Y (YfiA homologue)"/>
    <property type="match status" value="1"/>
</dbReference>
<accession>A0A1B9QWX1</accession>
<dbReference type="AlphaFoldDB" id="A0A1B9QWX1"/>
<dbReference type="RefSeq" id="WP_065577113.1">
    <property type="nucleotide sequence ID" value="NZ_JBNGCH010000674.1"/>
</dbReference>
<organism evidence="1 2">
    <name type="scientific">Vibrio genomosp. F10</name>
    <dbReference type="NCBI Taxonomy" id="723171"/>
    <lineage>
        <taxon>Bacteria</taxon>
        <taxon>Pseudomonadati</taxon>
        <taxon>Pseudomonadota</taxon>
        <taxon>Gammaproteobacteria</taxon>
        <taxon>Vibrionales</taxon>
        <taxon>Vibrionaceae</taxon>
        <taxon>Vibrio</taxon>
    </lineage>
</organism>